<evidence type="ECO:0000313" key="1">
    <source>
        <dbReference type="EMBL" id="KAH7988740.1"/>
    </source>
</evidence>
<protein>
    <submittedName>
        <fullName evidence="1">Netrin receptor unc5c</fullName>
    </submittedName>
</protein>
<comment type="caution">
    <text evidence="1">The sequence shown here is derived from an EMBL/GenBank/DDBJ whole genome shotgun (WGS) entry which is preliminary data.</text>
</comment>
<proteinExistence type="predicted"/>
<accession>A0ACB8E8W2</accession>
<evidence type="ECO:0000313" key="2">
    <source>
        <dbReference type="Proteomes" id="UP000827872"/>
    </source>
</evidence>
<keyword evidence="1" id="KW-0675">Receptor</keyword>
<sequence>MHHCAEPNTEDWKIQLKNQTTQGQWEDVVAVGEENFTTPCYIQLDPEACHILTETLSTYALVGQSITKGAAKRLKLAIFGPVICSSLEYNIRVYCLDDNHDALKEVLQLERQTGGQLLEEPKDLHFKGSTHNLRLSIHDITHSLWKSKLLAKYQEIPFYHIWSGCQRNLHCTFTLERFSLNTVELVCKLCIRQVEGEGQIFQLNCTVSEGTIATSQQPSSLKPYL</sequence>
<keyword evidence="2" id="KW-1185">Reference proteome</keyword>
<dbReference type="Proteomes" id="UP000827872">
    <property type="component" value="Linkage Group LG10"/>
</dbReference>
<name>A0ACB8E8W2_9SAUR</name>
<gene>
    <name evidence="1" type="primary">UNC5C_3</name>
    <name evidence="1" type="ORF">K3G42_021240</name>
</gene>
<organism evidence="1 2">
    <name type="scientific">Sphaerodactylus townsendi</name>
    <dbReference type="NCBI Taxonomy" id="933632"/>
    <lineage>
        <taxon>Eukaryota</taxon>
        <taxon>Metazoa</taxon>
        <taxon>Chordata</taxon>
        <taxon>Craniata</taxon>
        <taxon>Vertebrata</taxon>
        <taxon>Euteleostomi</taxon>
        <taxon>Lepidosauria</taxon>
        <taxon>Squamata</taxon>
        <taxon>Bifurcata</taxon>
        <taxon>Gekkota</taxon>
        <taxon>Sphaerodactylidae</taxon>
        <taxon>Sphaerodactylus</taxon>
    </lineage>
</organism>
<dbReference type="EMBL" id="CM037623">
    <property type="protein sequence ID" value="KAH7988740.1"/>
    <property type="molecule type" value="Genomic_DNA"/>
</dbReference>
<reference evidence="1" key="1">
    <citation type="submission" date="2021-08" db="EMBL/GenBank/DDBJ databases">
        <title>The first chromosome-level gecko genome reveals the dynamic sex chromosomes of Neotropical dwarf geckos (Sphaerodactylidae: Sphaerodactylus).</title>
        <authorList>
            <person name="Pinto B.J."/>
            <person name="Keating S.E."/>
            <person name="Gamble T."/>
        </authorList>
    </citation>
    <scope>NUCLEOTIDE SEQUENCE</scope>
    <source>
        <strain evidence="1">TG3544</strain>
    </source>
</reference>